<dbReference type="InterPro" id="IPR050145">
    <property type="entry name" value="Centrin_CML-like"/>
</dbReference>
<feature type="domain" description="EF-hand" evidence="8">
    <location>
        <begin position="245"/>
        <end position="276"/>
    </location>
</feature>
<feature type="coiled-coil region" evidence="6">
    <location>
        <begin position="321"/>
        <end position="349"/>
    </location>
</feature>
<evidence type="ECO:0000256" key="5">
    <source>
        <dbReference type="ARBA" id="ARBA00023262"/>
    </source>
</evidence>
<dbReference type="AlphaFoldDB" id="A0A7M5TZ83"/>
<name>A0A7M5TZ83_9CNID</name>
<dbReference type="SUPFAM" id="SSF47473">
    <property type="entry name" value="EF-hand"/>
    <property type="match status" value="1"/>
</dbReference>
<evidence type="ECO:0000256" key="3">
    <source>
        <dbReference type="ARBA" id="ARBA00022837"/>
    </source>
</evidence>
<evidence type="ECO:0000256" key="4">
    <source>
        <dbReference type="ARBA" id="ARBA00023223"/>
    </source>
</evidence>
<dbReference type="CDD" id="cd00051">
    <property type="entry name" value="EFh"/>
    <property type="match status" value="1"/>
</dbReference>
<dbReference type="InterPro" id="IPR002048">
    <property type="entry name" value="EF_hand_dom"/>
</dbReference>
<accession>A0A7M5TZ83</accession>
<keyword evidence="5" id="KW-0599">Photoprotein</keyword>
<keyword evidence="3" id="KW-0106">Calcium</keyword>
<dbReference type="Proteomes" id="UP000594262">
    <property type="component" value="Unplaced"/>
</dbReference>
<evidence type="ECO:0000256" key="6">
    <source>
        <dbReference type="SAM" id="Coils"/>
    </source>
</evidence>
<dbReference type="GO" id="GO:0005509">
    <property type="term" value="F:calcium ion binding"/>
    <property type="evidence" value="ECO:0007669"/>
    <property type="project" value="InterPro"/>
</dbReference>
<protein>
    <recommendedName>
        <fullName evidence="8">EF-hand domain-containing protein</fullName>
    </recommendedName>
</protein>
<proteinExistence type="inferred from homology"/>
<sequence>AAGGVWHRIAFSEIVHNHKSIEIFLGGMLGAATRGKPRKPPSSALLTALKKISQVQKIRKKPKVEEIEDNTPIVNLKDKTDEDTSNTRNDDLKTPPALVTGDASTKEEHQKDKSDDQNALFRAPGGPYYKYSPDDKMRLNELMRQNDLTWGQIEELFTCFQEFDIFGRGVIDAFSIKHVSSFTGREISEDEAQEIIATMVEPQDENNSTNVPIGNPTTKPVGVLDFIDFVRAMSGVTKEPLDEWDLKQVFKVFDVDDDSFISPPEMHRAFLTLGIDLTRLEINDIFREFDQDDDGLISFEEFEFLIEGAHNQITREERKKIEEFEREQLQREEEVRKREEEEEQAIQMRISQSADVDPEMTSVFGGQM</sequence>
<dbReference type="InterPro" id="IPR011992">
    <property type="entry name" value="EF-hand-dom_pair"/>
</dbReference>
<dbReference type="SMART" id="SM00054">
    <property type="entry name" value="EFh"/>
    <property type="match status" value="2"/>
</dbReference>
<feature type="domain" description="EF-hand" evidence="8">
    <location>
        <begin position="277"/>
        <end position="312"/>
    </location>
</feature>
<evidence type="ECO:0000256" key="7">
    <source>
        <dbReference type="SAM" id="MobiDB-lite"/>
    </source>
</evidence>
<dbReference type="Pfam" id="PF13499">
    <property type="entry name" value="EF-hand_7"/>
    <property type="match status" value="1"/>
</dbReference>
<keyword evidence="10" id="KW-1185">Reference proteome</keyword>
<dbReference type="PROSITE" id="PS00018">
    <property type="entry name" value="EF_HAND_1"/>
    <property type="match status" value="1"/>
</dbReference>
<keyword evidence="4" id="KW-0455">Luminescence</keyword>
<dbReference type="GO" id="GO:0008218">
    <property type="term" value="P:bioluminescence"/>
    <property type="evidence" value="ECO:0007669"/>
    <property type="project" value="UniProtKB-KW"/>
</dbReference>
<dbReference type="PROSITE" id="PS50222">
    <property type="entry name" value="EF_HAND_2"/>
    <property type="match status" value="2"/>
</dbReference>
<dbReference type="FunFam" id="1.10.238.10:FF:000003">
    <property type="entry name" value="Calmodulin A"/>
    <property type="match status" value="1"/>
</dbReference>
<keyword evidence="2" id="KW-0677">Repeat</keyword>
<feature type="compositionally biased region" description="Basic and acidic residues" evidence="7">
    <location>
        <begin position="104"/>
        <end position="116"/>
    </location>
</feature>
<evidence type="ECO:0000313" key="9">
    <source>
        <dbReference type="EnsemblMetazoa" id="CLYHEMP004054.1"/>
    </source>
</evidence>
<dbReference type="OrthoDB" id="26525at2759"/>
<dbReference type="Gene3D" id="1.10.238.10">
    <property type="entry name" value="EF-hand"/>
    <property type="match status" value="1"/>
</dbReference>
<comment type="similarity">
    <text evidence="1">Belongs to the aequorin family.</text>
</comment>
<evidence type="ECO:0000256" key="2">
    <source>
        <dbReference type="ARBA" id="ARBA00022737"/>
    </source>
</evidence>
<evidence type="ECO:0000313" key="10">
    <source>
        <dbReference type="Proteomes" id="UP000594262"/>
    </source>
</evidence>
<dbReference type="EnsemblMetazoa" id="CLYHEMT004054.1">
    <property type="protein sequence ID" value="CLYHEMP004054.1"/>
    <property type="gene ID" value="CLYHEMG004054"/>
</dbReference>
<feature type="region of interest" description="Disordered" evidence="7">
    <location>
        <begin position="75"/>
        <end position="127"/>
    </location>
</feature>
<evidence type="ECO:0000259" key="8">
    <source>
        <dbReference type="PROSITE" id="PS50222"/>
    </source>
</evidence>
<dbReference type="PANTHER" id="PTHR23050">
    <property type="entry name" value="CALCIUM BINDING PROTEIN"/>
    <property type="match status" value="1"/>
</dbReference>
<dbReference type="InterPro" id="IPR018247">
    <property type="entry name" value="EF_Hand_1_Ca_BS"/>
</dbReference>
<evidence type="ECO:0000256" key="1">
    <source>
        <dbReference type="ARBA" id="ARBA00007828"/>
    </source>
</evidence>
<organism evidence="9 10">
    <name type="scientific">Clytia hemisphaerica</name>
    <dbReference type="NCBI Taxonomy" id="252671"/>
    <lineage>
        <taxon>Eukaryota</taxon>
        <taxon>Metazoa</taxon>
        <taxon>Cnidaria</taxon>
        <taxon>Hydrozoa</taxon>
        <taxon>Hydroidolina</taxon>
        <taxon>Leptothecata</taxon>
        <taxon>Obeliida</taxon>
        <taxon>Clytiidae</taxon>
        <taxon>Clytia</taxon>
    </lineage>
</organism>
<reference evidence="9" key="1">
    <citation type="submission" date="2021-01" db="UniProtKB">
        <authorList>
            <consortium name="EnsemblMetazoa"/>
        </authorList>
    </citation>
    <scope>IDENTIFICATION</scope>
</reference>
<keyword evidence="6" id="KW-0175">Coiled coil</keyword>